<dbReference type="AlphaFoldDB" id="A0A6P8AQH5"/>
<feature type="region of interest" description="Disordered" evidence="1">
    <location>
        <begin position="123"/>
        <end position="149"/>
    </location>
</feature>
<evidence type="ECO:0000313" key="3">
    <source>
        <dbReference type="RefSeq" id="XP_030977144.1"/>
    </source>
</evidence>
<feature type="region of interest" description="Disordered" evidence="1">
    <location>
        <begin position="1"/>
        <end position="29"/>
    </location>
</feature>
<keyword evidence="2" id="KW-1185">Reference proteome</keyword>
<reference evidence="3" key="3">
    <citation type="submission" date="2025-08" db="UniProtKB">
        <authorList>
            <consortium name="RefSeq"/>
        </authorList>
    </citation>
    <scope>IDENTIFICATION</scope>
    <source>
        <strain evidence="3">NI907</strain>
    </source>
</reference>
<evidence type="ECO:0000256" key="1">
    <source>
        <dbReference type="SAM" id="MobiDB-lite"/>
    </source>
</evidence>
<accession>A0A6P8AQH5</accession>
<organism evidence="2 3">
    <name type="scientific">Pyricularia grisea</name>
    <name type="common">Crabgrass-specific blast fungus</name>
    <name type="synonym">Magnaporthe grisea</name>
    <dbReference type="NCBI Taxonomy" id="148305"/>
    <lineage>
        <taxon>Eukaryota</taxon>
        <taxon>Fungi</taxon>
        <taxon>Dikarya</taxon>
        <taxon>Ascomycota</taxon>
        <taxon>Pezizomycotina</taxon>
        <taxon>Sordariomycetes</taxon>
        <taxon>Sordariomycetidae</taxon>
        <taxon>Magnaporthales</taxon>
        <taxon>Pyriculariaceae</taxon>
        <taxon>Pyricularia</taxon>
    </lineage>
</organism>
<gene>
    <name evidence="3" type="ORF">PgNI_11935</name>
</gene>
<proteinExistence type="predicted"/>
<sequence>MAGVKIPSRLSTTTSGGYNPADQGGQQGESRACLGLSTTVQVEWTTEEEAKPDVPHTPVKTSAPMLRAGLVDLARPGSTNSHVSISNCVWFTNRSMGGLNEKRMRIYGSGRTRTSRASNFKWKQSSNLGRRQKSSKLDRNVKIPQGSGL</sequence>
<dbReference type="KEGG" id="pgri:PgNI_11935"/>
<dbReference type="Proteomes" id="UP000515153">
    <property type="component" value="Unplaced"/>
</dbReference>
<protein>
    <submittedName>
        <fullName evidence="3">Uncharacterized protein</fullName>
    </submittedName>
</protein>
<reference evidence="3" key="2">
    <citation type="submission" date="2019-10" db="EMBL/GenBank/DDBJ databases">
        <authorList>
            <consortium name="NCBI Genome Project"/>
        </authorList>
    </citation>
    <scope>NUCLEOTIDE SEQUENCE</scope>
    <source>
        <strain evidence="3">NI907</strain>
    </source>
</reference>
<reference evidence="3" key="1">
    <citation type="journal article" date="2019" name="Mol. Biol. Evol.">
        <title>Blast fungal genomes show frequent chromosomal changes, gene gains and losses, and effector gene turnover.</title>
        <authorList>
            <person name="Gomez Luciano L.B."/>
            <person name="Jason Tsai I."/>
            <person name="Chuma I."/>
            <person name="Tosa Y."/>
            <person name="Chen Y.H."/>
            <person name="Li J.Y."/>
            <person name="Li M.Y."/>
            <person name="Jade Lu M.Y."/>
            <person name="Nakayashiki H."/>
            <person name="Li W.H."/>
        </authorList>
    </citation>
    <scope>NUCLEOTIDE SEQUENCE</scope>
    <source>
        <strain evidence="3">NI907</strain>
    </source>
</reference>
<evidence type="ECO:0000313" key="2">
    <source>
        <dbReference type="Proteomes" id="UP000515153"/>
    </source>
</evidence>
<dbReference type="RefSeq" id="XP_030977144.1">
    <property type="nucleotide sequence ID" value="XM_031131893.1"/>
</dbReference>
<dbReference type="GeneID" id="41966798"/>
<name>A0A6P8AQH5_PYRGI</name>